<proteinExistence type="predicted"/>
<protein>
    <submittedName>
        <fullName evidence="2">Transcriptional corepressor SEUSS</fullName>
    </submittedName>
</protein>
<accession>A0A9E7EWC0</accession>
<dbReference type="PANTHER" id="PTHR10378">
    <property type="entry name" value="LIM DOMAIN-BINDING PROTEIN"/>
    <property type="match status" value="1"/>
</dbReference>
<dbReference type="InterPro" id="IPR029005">
    <property type="entry name" value="LIM-bd/SEUSS"/>
</dbReference>
<evidence type="ECO:0000313" key="3">
    <source>
        <dbReference type="Proteomes" id="UP001055439"/>
    </source>
</evidence>
<evidence type="ECO:0000313" key="2">
    <source>
        <dbReference type="EMBL" id="URD85164.1"/>
    </source>
</evidence>
<evidence type="ECO:0000256" key="1">
    <source>
        <dbReference type="SAM" id="MobiDB-lite"/>
    </source>
</evidence>
<dbReference type="Pfam" id="PF01803">
    <property type="entry name" value="LIM_bind"/>
    <property type="match status" value="1"/>
</dbReference>
<dbReference type="Proteomes" id="UP001055439">
    <property type="component" value="Chromosome 2"/>
</dbReference>
<keyword evidence="3" id="KW-1185">Reference proteome</keyword>
<gene>
    <name evidence="2" type="ORF">MUK42_26779</name>
</gene>
<name>A0A9E7EWC0_9LILI</name>
<dbReference type="OrthoDB" id="774557at2759"/>
<feature type="region of interest" description="Disordered" evidence="1">
    <location>
        <begin position="160"/>
        <end position="186"/>
    </location>
</feature>
<dbReference type="AlphaFoldDB" id="A0A9E7EWC0"/>
<organism evidence="2 3">
    <name type="scientific">Musa troglodytarum</name>
    <name type="common">fe'i banana</name>
    <dbReference type="NCBI Taxonomy" id="320322"/>
    <lineage>
        <taxon>Eukaryota</taxon>
        <taxon>Viridiplantae</taxon>
        <taxon>Streptophyta</taxon>
        <taxon>Embryophyta</taxon>
        <taxon>Tracheophyta</taxon>
        <taxon>Spermatophyta</taxon>
        <taxon>Magnoliopsida</taxon>
        <taxon>Liliopsida</taxon>
        <taxon>Zingiberales</taxon>
        <taxon>Musaceae</taxon>
        <taxon>Musa</taxon>
    </lineage>
</organism>
<sequence length="816" mass="90479">MAAETVVADYWHPLRVPGIYKGCRSCQLGSAPSMAYSRVTVGVGGPSFSSSASGVFIQYDGDQTPATVSSMSEEGYAGLRPASGDMNQILNSTGDSSGPSVGASSFVTDANSALSSGSQLQRSPSFNNELYMRLPSSPISFSSNISGSSVMDGYSNVQQSPLQEQVQKQGLSTATSQPLQQEPSNLMNARKKPRLDIRHEDALQQQLIHQLLQRHEPVQPQGQLNLHQQAISQQQRLVHRQPQQIMHSFSQIQGAPITLQHHQQPTYPPANAAKQSLDNKICYRRLLQYLYHRRHRPPDNSVLYWKEFVAEYFAIQAKKRWCLSLYDNMGSHALGIFPQLAVNAWQCNICGSKSVKGFEATFEVLPRLFQIKFDHGVFDENLFLDMPHERQLSSGIVILEFKIAVQESIYEHLRIVQEGQLQIIFTPELKILFWEFCARQHEEFLPRRLLALQVDQLLQVAQRYQAAVAESSRTGVSYQYLQSSCNLFAAVGHQLARDLDLKSLNNLGFSKRYVRCLQISEVVNSMKDLIDFSQDQKIGPLESLKNYPGQVKQKWESQQLMSAHSLPGDHNSLNKVMGNHPGLNSCSINNLAASQVVNSSQQSVHALNNHQNFLKNSLNLKQNVLQQEAFLSNTGGSKHADYVQFQGSATSIPTKTSINNFSGQRQLPLPVDGCLSRQTNLQTLQVNQQLQQSVLQQMLQEMIDNKGASQQSLVASDVNTNPTAEDIIGGGISGTSVSIDSGSIGNTVELQNMCRHLLNDGTLTVPSRSNSFKSSTTANNPTISGSNLIASLHMLGNMDLPEIDHIAQEFNDKWDV</sequence>
<reference evidence="2" key="1">
    <citation type="submission" date="2022-05" db="EMBL/GenBank/DDBJ databases">
        <title>The Musa troglodytarum L. genome provides insights into the mechanism of non-climacteric behaviour and enrichment of carotenoids.</title>
        <authorList>
            <person name="Wang J."/>
        </authorList>
    </citation>
    <scope>NUCLEOTIDE SEQUENCE</scope>
    <source>
        <tissue evidence="2">Leaf</tissue>
    </source>
</reference>
<dbReference type="EMBL" id="CP097504">
    <property type="protein sequence ID" value="URD85164.1"/>
    <property type="molecule type" value="Genomic_DNA"/>
</dbReference>